<dbReference type="GO" id="GO:0009851">
    <property type="term" value="P:auxin biosynthetic process"/>
    <property type="evidence" value="ECO:0007669"/>
    <property type="project" value="UniProtKB-KW"/>
</dbReference>
<dbReference type="EMBL" id="BSYO01000029">
    <property type="protein sequence ID" value="GMH25112.1"/>
    <property type="molecule type" value="Genomic_DNA"/>
</dbReference>
<dbReference type="InterPro" id="IPR050982">
    <property type="entry name" value="Auxin_biosynth/cation_transpt"/>
</dbReference>
<evidence type="ECO:0000256" key="1">
    <source>
        <dbReference type="ARBA" id="ARBA00001974"/>
    </source>
</evidence>
<evidence type="ECO:0000313" key="12">
    <source>
        <dbReference type="EMBL" id="GMH25112.1"/>
    </source>
</evidence>
<keyword evidence="13" id="KW-1185">Reference proteome</keyword>
<dbReference type="PRINTS" id="PR00368">
    <property type="entry name" value="FADPNR"/>
</dbReference>
<evidence type="ECO:0000256" key="9">
    <source>
        <dbReference type="ARBA" id="ARBA00039148"/>
    </source>
</evidence>
<organism evidence="12 13">
    <name type="scientific">Nepenthes gracilis</name>
    <name type="common">Slender pitcher plant</name>
    <dbReference type="NCBI Taxonomy" id="150966"/>
    <lineage>
        <taxon>Eukaryota</taxon>
        <taxon>Viridiplantae</taxon>
        <taxon>Streptophyta</taxon>
        <taxon>Embryophyta</taxon>
        <taxon>Tracheophyta</taxon>
        <taxon>Spermatophyta</taxon>
        <taxon>Magnoliopsida</taxon>
        <taxon>eudicotyledons</taxon>
        <taxon>Gunneridae</taxon>
        <taxon>Pentapetalae</taxon>
        <taxon>Caryophyllales</taxon>
        <taxon>Nepenthaceae</taxon>
        <taxon>Nepenthes</taxon>
    </lineage>
</organism>
<sequence>MATREETQVLIIGAGPSGLAVSACLSHRHIPHIILEKEDCIAPLWKKRAYAPLRLHLAKVFCSLPLRPHSHTASTYMSKDDFIQYLDDYVAEFNIVIRHCRFVNSALYVKSSGKWHIESRNSDSNKMEAYSSQFLVVASGANSKGLIPDISGLMNYHGVKLHSSQYICGLDHCRENVLVVGCGNSGMEVSLDLANHGANCSIVIRSPNYEFMLKEDGMPRRPPPFHWKGDNNIYCAGLARMGLAGLSRDAQMITDDVALLLQDEEQMRRGRVLMVMIFVFQILEVSMLLLPQKIILMWAGVCFLK</sequence>
<comment type="catalytic activity">
    <reaction evidence="10">
        <text>indole-3-pyruvate + NADPH + O2 + H(+) = (indol-3-yl)acetate + CO2 + NADP(+) + H2O</text>
        <dbReference type="Rhea" id="RHEA:34331"/>
        <dbReference type="ChEBI" id="CHEBI:15377"/>
        <dbReference type="ChEBI" id="CHEBI:15378"/>
        <dbReference type="ChEBI" id="CHEBI:15379"/>
        <dbReference type="ChEBI" id="CHEBI:16526"/>
        <dbReference type="ChEBI" id="CHEBI:17640"/>
        <dbReference type="ChEBI" id="CHEBI:30854"/>
        <dbReference type="ChEBI" id="CHEBI:57783"/>
        <dbReference type="ChEBI" id="CHEBI:58349"/>
        <dbReference type="EC" id="1.14.13.168"/>
    </reaction>
</comment>
<dbReference type="AlphaFoldDB" id="A0AAD3TAX4"/>
<protein>
    <recommendedName>
        <fullName evidence="9">indole-3-pyruvate monooxygenase</fullName>
        <ecNumber evidence="9">1.14.13.168</ecNumber>
    </recommendedName>
</protein>
<dbReference type="PANTHER" id="PTHR43539:SF9">
    <property type="entry name" value="INDOLE-3-PYRUVATE MONOOXYGENASE YUCCA11-RELATED"/>
    <property type="match status" value="1"/>
</dbReference>
<comment type="pathway">
    <text evidence="2">Plant hormone metabolism; auxin biosynthesis.</text>
</comment>
<dbReference type="InterPro" id="IPR036188">
    <property type="entry name" value="FAD/NAD-bd_sf"/>
</dbReference>
<reference evidence="12" key="1">
    <citation type="submission" date="2023-05" db="EMBL/GenBank/DDBJ databases">
        <title>Nepenthes gracilis genome sequencing.</title>
        <authorList>
            <person name="Fukushima K."/>
        </authorList>
    </citation>
    <scope>NUCLEOTIDE SEQUENCE</scope>
    <source>
        <strain evidence="12">SING2019-196</strain>
    </source>
</reference>
<comment type="similarity">
    <text evidence="3">Belongs to the FMO family.</text>
</comment>
<evidence type="ECO:0000256" key="2">
    <source>
        <dbReference type="ARBA" id="ARBA00004814"/>
    </source>
</evidence>
<dbReference type="PRINTS" id="PR00411">
    <property type="entry name" value="PNDRDTASEI"/>
</dbReference>
<feature type="transmembrane region" description="Helical" evidence="11">
    <location>
        <begin position="272"/>
        <end position="290"/>
    </location>
</feature>
<evidence type="ECO:0000256" key="10">
    <source>
        <dbReference type="ARBA" id="ARBA00047707"/>
    </source>
</evidence>
<evidence type="ECO:0000256" key="5">
    <source>
        <dbReference type="ARBA" id="ARBA00022827"/>
    </source>
</evidence>
<name>A0AAD3TAX4_NEPGR</name>
<dbReference type="GO" id="GO:0050660">
    <property type="term" value="F:flavin adenine dinucleotide binding"/>
    <property type="evidence" value="ECO:0007669"/>
    <property type="project" value="TreeGrafter"/>
</dbReference>
<evidence type="ECO:0000256" key="6">
    <source>
        <dbReference type="ARBA" id="ARBA00022857"/>
    </source>
</evidence>
<evidence type="ECO:0000256" key="3">
    <source>
        <dbReference type="ARBA" id="ARBA00009183"/>
    </source>
</evidence>
<dbReference type="SUPFAM" id="SSF51905">
    <property type="entry name" value="FAD/NAD(P)-binding domain"/>
    <property type="match status" value="1"/>
</dbReference>
<dbReference type="Gene3D" id="3.50.50.60">
    <property type="entry name" value="FAD/NAD(P)-binding domain"/>
    <property type="match status" value="1"/>
</dbReference>
<dbReference type="GO" id="GO:0103075">
    <property type="term" value="F:indole-3-pyruvate monooxygenase activity"/>
    <property type="evidence" value="ECO:0007669"/>
    <property type="project" value="UniProtKB-EC"/>
</dbReference>
<dbReference type="PROSITE" id="PS51257">
    <property type="entry name" value="PROKAR_LIPOPROTEIN"/>
    <property type="match status" value="1"/>
</dbReference>
<dbReference type="EC" id="1.14.13.168" evidence="9"/>
<comment type="cofactor">
    <cofactor evidence="1">
        <name>FAD</name>
        <dbReference type="ChEBI" id="CHEBI:57692"/>
    </cofactor>
</comment>
<dbReference type="Proteomes" id="UP001279734">
    <property type="component" value="Unassembled WGS sequence"/>
</dbReference>
<dbReference type="PANTHER" id="PTHR43539">
    <property type="entry name" value="FLAVIN-BINDING MONOOXYGENASE-LIKE PROTEIN (AFU_ORTHOLOGUE AFUA_4G09220)"/>
    <property type="match status" value="1"/>
</dbReference>
<evidence type="ECO:0000256" key="4">
    <source>
        <dbReference type="ARBA" id="ARBA00022630"/>
    </source>
</evidence>
<evidence type="ECO:0000313" key="13">
    <source>
        <dbReference type="Proteomes" id="UP001279734"/>
    </source>
</evidence>
<dbReference type="Pfam" id="PF13738">
    <property type="entry name" value="Pyr_redox_3"/>
    <property type="match status" value="1"/>
</dbReference>
<comment type="caution">
    <text evidence="12">The sequence shown here is derived from an EMBL/GenBank/DDBJ whole genome shotgun (WGS) entry which is preliminary data.</text>
</comment>
<keyword evidence="5" id="KW-0274">FAD</keyword>
<keyword evidence="8" id="KW-0073">Auxin biosynthesis</keyword>
<evidence type="ECO:0000256" key="7">
    <source>
        <dbReference type="ARBA" id="ARBA00023002"/>
    </source>
</evidence>
<keyword evidence="11" id="KW-0472">Membrane</keyword>
<keyword evidence="11" id="KW-1133">Transmembrane helix</keyword>
<gene>
    <name evidence="12" type="ORF">Nepgr_026955</name>
</gene>
<proteinExistence type="inferred from homology"/>
<keyword evidence="4" id="KW-0285">Flavoprotein</keyword>
<evidence type="ECO:0000256" key="11">
    <source>
        <dbReference type="SAM" id="Phobius"/>
    </source>
</evidence>
<keyword evidence="6" id="KW-0521">NADP</keyword>
<evidence type="ECO:0000256" key="8">
    <source>
        <dbReference type="ARBA" id="ARBA00023070"/>
    </source>
</evidence>
<keyword evidence="11" id="KW-0812">Transmembrane</keyword>
<accession>A0AAD3TAX4</accession>
<keyword evidence="7" id="KW-0560">Oxidoreductase</keyword>